<comment type="caution">
    <text evidence="2">The sequence shown here is derived from an EMBL/GenBank/DDBJ whole genome shotgun (WGS) entry which is preliminary data.</text>
</comment>
<dbReference type="EMBL" id="JAIWYP010000013">
    <property type="protein sequence ID" value="KAH3718404.1"/>
    <property type="molecule type" value="Genomic_DNA"/>
</dbReference>
<reference evidence="2" key="1">
    <citation type="journal article" date="2019" name="bioRxiv">
        <title>The Genome of the Zebra Mussel, Dreissena polymorpha: A Resource for Invasive Species Research.</title>
        <authorList>
            <person name="McCartney M.A."/>
            <person name="Auch B."/>
            <person name="Kono T."/>
            <person name="Mallez S."/>
            <person name="Zhang Y."/>
            <person name="Obille A."/>
            <person name="Becker A."/>
            <person name="Abrahante J.E."/>
            <person name="Garbe J."/>
            <person name="Badalamenti J.P."/>
            <person name="Herman A."/>
            <person name="Mangelson H."/>
            <person name="Liachko I."/>
            <person name="Sullivan S."/>
            <person name="Sone E.D."/>
            <person name="Koren S."/>
            <person name="Silverstein K.A.T."/>
            <person name="Beckman K.B."/>
            <person name="Gohl D.M."/>
        </authorList>
    </citation>
    <scope>NUCLEOTIDE SEQUENCE</scope>
    <source>
        <strain evidence="2">Duluth1</strain>
        <tissue evidence="2">Whole animal</tissue>
    </source>
</reference>
<dbReference type="Proteomes" id="UP000828390">
    <property type="component" value="Unassembled WGS sequence"/>
</dbReference>
<evidence type="ECO:0000313" key="2">
    <source>
        <dbReference type="EMBL" id="KAH3718404.1"/>
    </source>
</evidence>
<feature type="coiled-coil region" evidence="1">
    <location>
        <begin position="12"/>
        <end position="75"/>
    </location>
</feature>
<sequence>MQSLQVSYNEKLHEIRQTRQKINTILDEIENTTLKELDAKMTSLKAALNTELENCNKLKHELKRLSNAIENIIDKGKAELIFIASKKCLKKIKQCETYLKENSVQVEKILAFQADSDVQQYLSKLSGLGRFVVCTQAVHLQGDPDQVLTVHKKSEYYLKIDSGGSVFGFFKNLWSDCAITAICVLSNDQILVAEHILVAYQFYNNIQLLNHQYQVVSQYKLTAHPHDICQITPSEVAVVVNNHNTHEVQFVSMHDSRLLMGTKLKFEHSCFGIARYRKNFYLTAETALYLSN</sequence>
<protein>
    <submittedName>
        <fullName evidence="2">Uncharacterized protein</fullName>
    </submittedName>
</protein>
<dbReference type="AlphaFoldDB" id="A0A9D4C795"/>
<gene>
    <name evidence="2" type="ORF">DPMN_061208</name>
</gene>
<evidence type="ECO:0000256" key="1">
    <source>
        <dbReference type="SAM" id="Coils"/>
    </source>
</evidence>
<proteinExistence type="predicted"/>
<reference evidence="2" key="2">
    <citation type="submission" date="2020-11" db="EMBL/GenBank/DDBJ databases">
        <authorList>
            <person name="McCartney M.A."/>
            <person name="Auch B."/>
            <person name="Kono T."/>
            <person name="Mallez S."/>
            <person name="Becker A."/>
            <person name="Gohl D.M."/>
            <person name="Silverstein K.A.T."/>
            <person name="Koren S."/>
            <person name="Bechman K.B."/>
            <person name="Herman A."/>
            <person name="Abrahante J.E."/>
            <person name="Garbe J."/>
        </authorList>
    </citation>
    <scope>NUCLEOTIDE SEQUENCE</scope>
    <source>
        <strain evidence="2">Duluth1</strain>
        <tissue evidence="2">Whole animal</tissue>
    </source>
</reference>
<accession>A0A9D4C795</accession>
<keyword evidence="3" id="KW-1185">Reference proteome</keyword>
<evidence type="ECO:0000313" key="3">
    <source>
        <dbReference type="Proteomes" id="UP000828390"/>
    </source>
</evidence>
<keyword evidence="1" id="KW-0175">Coiled coil</keyword>
<name>A0A9D4C795_DREPO</name>
<organism evidence="2 3">
    <name type="scientific">Dreissena polymorpha</name>
    <name type="common">Zebra mussel</name>
    <name type="synonym">Mytilus polymorpha</name>
    <dbReference type="NCBI Taxonomy" id="45954"/>
    <lineage>
        <taxon>Eukaryota</taxon>
        <taxon>Metazoa</taxon>
        <taxon>Spiralia</taxon>
        <taxon>Lophotrochozoa</taxon>
        <taxon>Mollusca</taxon>
        <taxon>Bivalvia</taxon>
        <taxon>Autobranchia</taxon>
        <taxon>Heteroconchia</taxon>
        <taxon>Euheterodonta</taxon>
        <taxon>Imparidentia</taxon>
        <taxon>Neoheterodontei</taxon>
        <taxon>Myida</taxon>
        <taxon>Dreissenoidea</taxon>
        <taxon>Dreissenidae</taxon>
        <taxon>Dreissena</taxon>
    </lineage>
</organism>